<feature type="active site" evidence="4">
    <location>
        <position position="143"/>
    </location>
</feature>
<dbReference type="InterPro" id="IPR036986">
    <property type="entry name" value="S4_RNA-bd_sf"/>
</dbReference>
<comment type="similarity">
    <text evidence="2 6">Belongs to the pseudouridine synthase RluA family.</text>
</comment>
<dbReference type="PATRIC" id="fig|1432562.3.peg.2648"/>
<dbReference type="CDD" id="cd00165">
    <property type="entry name" value="S4"/>
    <property type="match status" value="1"/>
</dbReference>
<keyword evidence="5" id="KW-0694">RNA-binding</keyword>
<accession>A0A0M2SHA7</accession>
<dbReference type="Proteomes" id="UP000034287">
    <property type="component" value="Unassembled WGS sequence"/>
</dbReference>
<dbReference type="GO" id="GO:0140098">
    <property type="term" value="F:catalytic activity, acting on RNA"/>
    <property type="evidence" value="ECO:0007669"/>
    <property type="project" value="UniProtKB-ARBA"/>
</dbReference>
<dbReference type="EC" id="5.4.99.-" evidence="6"/>
<comment type="caution">
    <text evidence="8">The sequence shown here is derived from an EMBL/GenBank/DDBJ whole genome shotgun (WGS) entry which is preliminary data.</text>
</comment>
<keyword evidence="3 6" id="KW-0413">Isomerase</keyword>
<sequence length="300" mass="33816">MEQRKIMMKKKSNEKKAGWIVREPAELLKFLFEMMPAQSRKAVKGMLARGQVTVNDNVTTQFNETLAPGDRVTILSQGANPKVKTKGIGILYEDDDLIVIDKDAGLLTIASDKEKQATAYRQLSDYVKSANRKARIFIVHRLDRDTSGVMLFAKSKQTQQRLQNAWKDSARERTYIALVEGTVKENGTVTSWLTEDKTLTMRSSSRPNKGQKAVTRYKVLKTGRESSLLQVNLETGRKNQIRVHMQDLGHPIIGDKKYGSRKNIIGRLGLHASALQFKHPATGEVLRFESKIPGSFTRKS</sequence>
<evidence type="ECO:0000259" key="7">
    <source>
        <dbReference type="Pfam" id="PF00849"/>
    </source>
</evidence>
<reference evidence="8 9" key="1">
    <citation type="submission" date="2015-04" db="EMBL/GenBank/DDBJ databases">
        <title>Taxonomic description and genome sequence of Salinicoccus sediminis sp. nov., a novel hyper halotolerant bacterium isolated from marine sediment.</title>
        <authorList>
            <person name="Mathan Kumar R."/>
            <person name="Kaur G."/>
            <person name="Kumar N."/>
            <person name="Kumar A."/>
            <person name="Singh N.K."/>
            <person name="Kaur N."/>
            <person name="Mayilraj S."/>
        </authorList>
    </citation>
    <scope>NUCLEOTIDE SEQUENCE [LARGE SCALE GENOMIC DNA]</scope>
    <source>
        <strain evidence="8 9">SV-16</strain>
    </source>
</reference>
<dbReference type="SUPFAM" id="SSF55120">
    <property type="entry name" value="Pseudouridine synthase"/>
    <property type="match status" value="1"/>
</dbReference>
<dbReference type="STRING" id="1432562.WN59_13185"/>
<dbReference type="PANTHER" id="PTHR21600:SF44">
    <property type="entry name" value="RIBOSOMAL LARGE SUBUNIT PSEUDOURIDINE SYNTHASE D"/>
    <property type="match status" value="1"/>
</dbReference>
<dbReference type="PROSITE" id="PS01129">
    <property type="entry name" value="PSI_RLU"/>
    <property type="match status" value="1"/>
</dbReference>
<dbReference type="EMBL" id="LAYZ01000026">
    <property type="protein sequence ID" value="KKK32986.1"/>
    <property type="molecule type" value="Genomic_DNA"/>
</dbReference>
<dbReference type="InterPro" id="IPR006225">
    <property type="entry name" value="PsdUridine_synth_RluC/D"/>
</dbReference>
<dbReference type="InterPro" id="IPR050188">
    <property type="entry name" value="RluA_PseudoU_synthase"/>
</dbReference>
<evidence type="ECO:0000256" key="2">
    <source>
        <dbReference type="ARBA" id="ARBA00010876"/>
    </source>
</evidence>
<evidence type="ECO:0000256" key="4">
    <source>
        <dbReference type="PIRSR" id="PIRSR606225-1"/>
    </source>
</evidence>
<dbReference type="Gene3D" id="3.30.2350.10">
    <property type="entry name" value="Pseudouridine synthase"/>
    <property type="match status" value="1"/>
</dbReference>
<dbReference type="CDD" id="cd02869">
    <property type="entry name" value="PseudoU_synth_RluA_like"/>
    <property type="match status" value="1"/>
</dbReference>
<evidence type="ECO:0000313" key="8">
    <source>
        <dbReference type="EMBL" id="KKK32986.1"/>
    </source>
</evidence>
<evidence type="ECO:0000256" key="6">
    <source>
        <dbReference type="RuleBase" id="RU362028"/>
    </source>
</evidence>
<evidence type="ECO:0000256" key="1">
    <source>
        <dbReference type="ARBA" id="ARBA00000073"/>
    </source>
</evidence>
<dbReference type="GO" id="GO:0000455">
    <property type="term" value="P:enzyme-directed rRNA pseudouridine synthesis"/>
    <property type="evidence" value="ECO:0007669"/>
    <property type="project" value="TreeGrafter"/>
</dbReference>
<comment type="function">
    <text evidence="6">Responsible for synthesis of pseudouridine from uracil.</text>
</comment>
<feature type="domain" description="Pseudouridine synthase RsuA/RluA-like" evidence="7">
    <location>
        <begin position="96"/>
        <end position="246"/>
    </location>
</feature>
<organism evidence="8 9">
    <name type="scientific">Salinicoccus sediminis</name>
    <dbReference type="NCBI Taxonomy" id="1432562"/>
    <lineage>
        <taxon>Bacteria</taxon>
        <taxon>Bacillati</taxon>
        <taxon>Bacillota</taxon>
        <taxon>Bacilli</taxon>
        <taxon>Bacillales</taxon>
        <taxon>Staphylococcaceae</taxon>
        <taxon>Salinicoccus</taxon>
    </lineage>
</organism>
<dbReference type="GO" id="GO:0003723">
    <property type="term" value="F:RNA binding"/>
    <property type="evidence" value="ECO:0007669"/>
    <property type="project" value="UniProtKB-KW"/>
</dbReference>
<dbReference type="InterPro" id="IPR006145">
    <property type="entry name" value="PsdUridine_synth_RsuA/RluA"/>
</dbReference>
<dbReference type="GO" id="GO:0009982">
    <property type="term" value="F:pseudouridine synthase activity"/>
    <property type="evidence" value="ECO:0007669"/>
    <property type="project" value="InterPro"/>
</dbReference>
<evidence type="ECO:0000313" key="9">
    <source>
        <dbReference type="Proteomes" id="UP000034287"/>
    </source>
</evidence>
<dbReference type="PROSITE" id="PS50889">
    <property type="entry name" value="S4"/>
    <property type="match status" value="1"/>
</dbReference>
<name>A0A0M2SHA7_9STAP</name>
<proteinExistence type="inferred from homology"/>
<dbReference type="Gene3D" id="3.10.290.10">
    <property type="entry name" value="RNA-binding S4 domain"/>
    <property type="match status" value="1"/>
</dbReference>
<dbReference type="SUPFAM" id="SSF55174">
    <property type="entry name" value="Alpha-L RNA-binding motif"/>
    <property type="match status" value="1"/>
</dbReference>
<dbReference type="AlphaFoldDB" id="A0A0M2SHA7"/>
<keyword evidence="9" id="KW-1185">Reference proteome</keyword>
<protein>
    <recommendedName>
        <fullName evidence="6">Pseudouridine synthase</fullName>
        <ecNumber evidence="6">5.4.99.-</ecNumber>
    </recommendedName>
</protein>
<dbReference type="NCBIfam" id="TIGR00005">
    <property type="entry name" value="rluA_subfam"/>
    <property type="match status" value="1"/>
</dbReference>
<evidence type="ECO:0000256" key="3">
    <source>
        <dbReference type="ARBA" id="ARBA00023235"/>
    </source>
</evidence>
<comment type="catalytic activity">
    <reaction evidence="1 6">
        <text>a uridine in RNA = a pseudouridine in RNA</text>
        <dbReference type="Rhea" id="RHEA:48348"/>
        <dbReference type="Rhea" id="RHEA-COMP:12068"/>
        <dbReference type="Rhea" id="RHEA-COMP:12069"/>
        <dbReference type="ChEBI" id="CHEBI:65314"/>
        <dbReference type="ChEBI" id="CHEBI:65315"/>
    </reaction>
</comment>
<dbReference type="Pfam" id="PF00849">
    <property type="entry name" value="PseudoU_synth_2"/>
    <property type="match status" value="1"/>
</dbReference>
<gene>
    <name evidence="8" type="ORF">WN59_13185</name>
</gene>
<dbReference type="InterPro" id="IPR020103">
    <property type="entry name" value="PsdUridine_synth_cat_dom_sf"/>
</dbReference>
<evidence type="ECO:0000256" key="5">
    <source>
        <dbReference type="PROSITE-ProRule" id="PRU00182"/>
    </source>
</evidence>
<dbReference type="PANTHER" id="PTHR21600">
    <property type="entry name" value="MITOCHONDRIAL RNA PSEUDOURIDINE SYNTHASE"/>
    <property type="match status" value="1"/>
</dbReference>
<dbReference type="InterPro" id="IPR006224">
    <property type="entry name" value="PsdUridine_synth_RluA-like_CS"/>
</dbReference>